<reference evidence="1 2" key="1">
    <citation type="submission" date="2014-06" db="EMBL/GenBank/DDBJ databases">
        <title>Evolutionary Origins and Diversification of the Mycorrhizal Mutualists.</title>
        <authorList>
            <consortium name="DOE Joint Genome Institute"/>
            <consortium name="Mycorrhizal Genomics Consortium"/>
            <person name="Kohler A."/>
            <person name="Kuo A."/>
            <person name="Nagy L.G."/>
            <person name="Floudas D."/>
            <person name="Copeland A."/>
            <person name="Barry K.W."/>
            <person name="Cichocki N."/>
            <person name="Veneault-Fourrey C."/>
            <person name="LaButti K."/>
            <person name="Lindquist E.A."/>
            <person name="Lipzen A."/>
            <person name="Lundell T."/>
            <person name="Morin E."/>
            <person name="Murat C."/>
            <person name="Riley R."/>
            <person name="Ohm R."/>
            <person name="Sun H."/>
            <person name="Tunlid A."/>
            <person name="Henrissat B."/>
            <person name="Grigoriev I.V."/>
            <person name="Hibbett D.S."/>
            <person name="Martin F."/>
        </authorList>
    </citation>
    <scope>NUCLEOTIDE SEQUENCE [LARGE SCALE GENOMIC DNA]</scope>
    <source>
        <strain evidence="1 2">FD-325 SS-3</strain>
    </source>
</reference>
<evidence type="ECO:0008006" key="3">
    <source>
        <dbReference type="Google" id="ProtNLM"/>
    </source>
</evidence>
<evidence type="ECO:0000313" key="2">
    <source>
        <dbReference type="Proteomes" id="UP000053263"/>
    </source>
</evidence>
<protein>
    <recommendedName>
        <fullName evidence="3">F-box domain-containing protein</fullName>
    </recommendedName>
</protein>
<dbReference type="AlphaFoldDB" id="A0A0C9SKA6"/>
<name>A0A0C9SKA6_PLICR</name>
<keyword evidence="2" id="KW-1185">Reference proteome</keyword>
<dbReference type="Proteomes" id="UP000053263">
    <property type="component" value="Unassembled WGS sequence"/>
</dbReference>
<accession>A0A0C9SKA6</accession>
<dbReference type="HOGENOM" id="CLU_051720_1_0_1"/>
<dbReference type="OrthoDB" id="3014317at2759"/>
<dbReference type="EMBL" id="KN832578">
    <property type="protein sequence ID" value="KII83401.1"/>
    <property type="molecule type" value="Genomic_DNA"/>
</dbReference>
<gene>
    <name evidence="1" type="ORF">PLICRDRAFT_452075</name>
</gene>
<sequence>MDHDKAASFASLPSELIIQILDIAAASSKRTAFALCLVSSWTCKLARRHLLESIAVSTPRQTRLFLYGLRHAKDRPGNAAMVRRMWLSPPTRDDCMIGLMPHLRDLAITPAALCCGIWAWDSPATLPAHRPLVPRSCDLRLAMVSCPNIQSPFAKFYRQATAEQDERARPAILRSVTHLSYALIADEQSARSVIGWSKWHLSGNIFPRLTHFAIRLPMDPEHGGLDILCTDALVNRSPPVRVMVLVVTALSRSSWGPAFLASLSERFPRLCILDVRETVGEDGADAKEWLEDVWTGNSIWDRASRLHPDRQLV</sequence>
<evidence type="ECO:0000313" key="1">
    <source>
        <dbReference type="EMBL" id="KII83401.1"/>
    </source>
</evidence>
<organism evidence="1 2">
    <name type="scientific">Plicaturopsis crispa FD-325 SS-3</name>
    <dbReference type="NCBI Taxonomy" id="944288"/>
    <lineage>
        <taxon>Eukaryota</taxon>
        <taxon>Fungi</taxon>
        <taxon>Dikarya</taxon>
        <taxon>Basidiomycota</taxon>
        <taxon>Agaricomycotina</taxon>
        <taxon>Agaricomycetes</taxon>
        <taxon>Agaricomycetidae</taxon>
        <taxon>Amylocorticiales</taxon>
        <taxon>Amylocorticiaceae</taxon>
        <taxon>Plicatura</taxon>
        <taxon>Plicaturopsis crispa</taxon>
    </lineage>
</organism>
<proteinExistence type="predicted"/>